<evidence type="ECO:0000313" key="3">
    <source>
        <dbReference type="Proteomes" id="UP000199334"/>
    </source>
</evidence>
<dbReference type="RefSeq" id="WP_093855897.1">
    <property type="nucleotide sequence ID" value="NZ_BJVZ01000031.1"/>
</dbReference>
<proteinExistence type="predicted"/>
<reference evidence="2 3" key="1">
    <citation type="submission" date="2016-10" db="EMBL/GenBank/DDBJ databases">
        <authorList>
            <person name="de Groot N.N."/>
        </authorList>
    </citation>
    <scope>NUCLEOTIDE SEQUENCE [LARGE SCALE GENOMIC DNA]</scope>
    <source>
        <strain evidence="2 3">CGMCC 1.3442</strain>
    </source>
</reference>
<feature type="transmembrane region" description="Helical" evidence="1">
    <location>
        <begin position="148"/>
        <end position="165"/>
    </location>
</feature>
<name>A0A1G9YK30_9BACI</name>
<feature type="transmembrane region" description="Helical" evidence="1">
    <location>
        <begin position="117"/>
        <end position="136"/>
    </location>
</feature>
<keyword evidence="1" id="KW-0472">Membrane</keyword>
<dbReference type="AlphaFoldDB" id="A0A1G9YK30"/>
<dbReference type="Proteomes" id="UP000199334">
    <property type="component" value="Unassembled WGS sequence"/>
</dbReference>
<protein>
    <submittedName>
        <fullName evidence="2">Uncharacterized protein</fullName>
    </submittedName>
</protein>
<evidence type="ECO:0000256" key="1">
    <source>
        <dbReference type="SAM" id="Phobius"/>
    </source>
</evidence>
<evidence type="ECO:0000313" key="2">
    <source>
        <dbReference type="EMBL" id="SDN08835.1"/>
    </source>
</evidence>
<accession>A0A1G9YK30</accession>
<keyword evidence="1" id="KW-0812">Transmembrane</keyword>
<sequence>MKRIFSFILVFIAGFILGEMDIKSITSIVIKGISQLDFASFPDIFSSREIAIGIWIIIFTIFILSKPKIRDSVFNVVRTATSKQIIIPLVIIIIYSTILIVIASLFSFWELNYLKDVTFWVIFVGVPVSFGVITINENNHYFTNILKRNFKFIVIVEFLLSTITFSILTELILLPLLTFLILLETVATTKDEYYKVKKLLSFITAFVGFGILGLTLKKAIENYVTFNSLDLLIKFTIPIALSFLFIPIAYCFATFSEYQQLFISMSFKEPKDKIIKRKHRWEIIKACKLSYRKVTHFKKIYLKNIYVNMSNDEFNQLIENFQKKM</sequence>
<dbReference type="EMBL" id="FNIG01000002">
    <property type="protein sequence ID" value="SDN08835.1"/>
    <property type="molecule type" value="Genomic_DNA"/>
</dbReference>
<keyword evidence="1" id="KW-1133">Transmembrane helix</keyword>
<gene>
    <name evidence="2" type="ORF">SAMN05216498_1419</name>
</gene>
<keyword evidence="3" id="KW-1185">Reference proteome</keyword>
<dbReference type="OrthoDB" id="2968715at2"/>
<feature type="transmembrane region" description="Helical" evidence="1">
    <location>
        <begin position="44"/>
        <end position="64"/>
    </location>
</feature>
<feature type="transmembrane region" description="Helical" evidence="1">
    <location>
        <begin position="199"/>
        <end position="220"/>
    </location>
</feature>
<feature type="transmembrane region" description="Helical" evidence="1">
    <location>
        <begin position="232"/>
        <end position="255"/>
    </location>
</feature>
<feature type="transmembrane region" description="Helical" evidence="1">
    <location>
        <begin position="85"/>
        <end position="111"/>
    </location>
</feature>
<organism evidence="2 3">
    <name type="scientific">Tenuibacillus multivorans</name>
    <dbReference type="NCBI Taxonomy" id="237069"/>
    <lineage>
        <taxon>Bacteria</taxon>
        <taxon>Bacillati</taxon>
        <taxon>Bacillota</taxon>
        <taxon>Bacilli</taxon>
        <taxon>Bacillales</taxon>
        <taxon>Bacillaceae</taxon>
        <taxon>Tenuibacillus</taxon>
    </lineage>
</organism>